<sequence length="27" mass="3229">MICRNVAYFKKTIFFDAVNPPYFITTK</sequence>
<name>A0A381XKE0_9ZZZZ</name>
<dbReference type="AlphaFoldDB" id="A0A381XKE0"/>
<reference evidence="1" key="1">
    <citation type="submission" date="2018-05" db="EMBL/GenBank/DDBJ databases">
        <authorList>
            <person name="Lanie J.A."/>
            <person name="Ng W.-L."/>
            <person name="Kazmierczak K.M."/>
            <person name="Andrzejewski T.M."/>
            <person name="Davidsen T.M."/>
            <person name="Wayne K.J."/>
            <person name="Tettelin H."/>
            <person name="Glass J.I."/>
            <person name="Rusch D."/>
            <person name="Podicherti R."/>
            <person name="Tsui H.-C.T."/>
            <person name="Winkler M.E."/>
        </authorList>
    </citation>
    <scope>NUCLEOTIDE SEQUENCE</scope>
</reference>
<evidence type="ECO:0000313" key="1">
    <source>
        <dbReference type="EMBL" id="SVA64931.1"/>
    </source>
</evidence>
<dbReference type="EMBL" id="UINC01015414">
    <property type="protein sequence ID" value="SVA64931.1"/>
    <property type="molecule type" value="Genomic_DNA"/>
</dbReference>
<proteinExistence type="predicted"/>
<protein>
    <submittedName>
        <fullName evidence="1">Uncharacterized protein</fullName>
    </submittedName>
</protein>
<gene>
    <name evidence="1" type="ORF">METZ01_LOCUS117785</name>
</gene>
<accession>A0A381XKE0</accession>
<organism evidence="1">
    <name type="scientific">marine metagenome</name>
    <dbReference type="NCBI Taxonomy" id="408172"/>
    <lineage>
        <taxon>unclassified sequences</taxon>
        <taxon>metagenomes</taxon>
        <taxon>ecological metagenomes</taxon>
    </lineage>
</organism>